<protein>
    <recommendedName>
        <fullName evidence="1">Dynamin N-terminal domain-containing protein</fullName>
    </recommendedName>
</protein>
<accession>A0A8B6G8V7</accession>
<dbReference type="OrthoDB" id="8927528at2759"/>
<dbReference type="Proteomes" id="UP000596742">
    <property type="component" value="Unassembled WGS sequence"/>
</dbReference>
<dbReference type="Gene3D" id="3.40.50.300">
    <property type="entry name" value="P-loop containing nucleotide triphosphate hydrolases"/>
    <property type="match status" value="1"/>
</dbReference>
<reference evidence="2" key="1">
    <citation type="submission" date="2018-11" db="EMBL/GenBank/DDBJ databases">
        <authorList>
            <person name="Alioto T."/>
            <person name="Alioto T."/>
        </authorList>
    </citation>
    <scope>NUCLEOTIDE SEQUENCE</scope>
</reference>
<feature type="domain" description="Dynamin N-terminal" evidence="1">
    <location>
        <begin position="71"/>
        <end position="204"/>
    </location>
</feature>
<sequence length="608" mass="69838">MTEANNVRQINKISTEKAVEKMRIIYELVEKLLSNKDFDADFQEELSAACPNYMNVLLTSKRDLLRNDCGIVIAGETSAGKTTLLNHLVGTNVFVTSNLAATGTVCRIRNSELMSIKIYTKDEQLIAEETADDLNELKHLIKKCTDVERNPLEMVDVYLPVPILKGNVIFVDTPGIGENDTLTNILLDFLPHAVSFVFIINARNAGGVHEDKTVINKGKEMPCFDPKEEVMFLTNQWDIIDNIKDDGDEEDQHSKTLNKIIIKLKEYWPGFCTDQLYRISLKEVNQRQFAEEFDRFLRNLNTTIERNKNKRVKYYFRFIHKFAINAEMGIASRLHLLKISDDDREKAISKTQETVKKLATISHEKMMEAKGYKTEVIAKLAEKLWSYLHSDTGRNEILNPPFRNRITSVSPDYRNKAVFTRINMGISRWCECADVDLIIEEIESKVKTLLSCVEPIIDTIEEDIPGKVLSGVSFIVFPRSALRMNLMSNEITTHEFVRLLLDRPVVYYNQLVTEKQAHEMYQESLLTFTYEHIRTCFENNFGTEYDRVISRIFDDEISLKIKGLKFVIEKLRIEVSDSTKKGKSLTELGGLVNEIKTEIDDLKAISQL</sequence>
<comment type="caution">
    <text evidence="2">The sequence shown here is derived from an EMBL/GenBank/DDBJ whole genome shotgun (WGS) entry which is preliminary data.</text>
</comment>
<dbReference type="PANTHER" id="PTHR26392:SF92">
    <property type="entry name" value="PROTEIN KINASE DOMAIN-CONTAINING PROTEIN"/>
    <property type="match status" value="1"/>
</dbReference>
<dbReference type="InterPro" id="IPR027417">
    <property type="entry name" value="P-loop_NTPase"/>
</dbReference>
<name>A0A8B6G8V7_MYTGA</name>
<evidence type="ECO:0000313" key="3">
    <source>
        <dbReference type="Proteomes" id="UP000596742"/>
    </source>
</evidence>
<dbReference type="PANTHER" id="PTHR26392">
    <property type="entry name" value="MITOGEN-ACTIVATED PROTEIN KINASE KINASE KINASE 7-RELATED"/>
    <property type="match status" value="1"/>
</dbReference>
<dbReference type="AlphaFoldDB" id="A0A8B6G8V7"/>
<evidence type="ECO:0000259" key="1">
    <source>
        <dbReference type="Pfam" id="PF00350"/>
    </source>
</evidence>
<organism evidence="2 3">
    <name type="scientific">Mytilus galloprovincialis</name>
    <name type="common">Mediterranean mussel</name>
    <dbReference type="NCBI Taxonomy" id="29158"/>
    <lineage>
        <taxon>Eukaryota</taxon>
        <taxon>Metazoa</taxon>
        <taxon>Spiralia</taxon>
        <taxon>Lophotrochozoa</taxon>
        <taxon>Mollusca</taxon>
        <taxon>Bivalvia</taxon>
        <taxon>Autobranchia</taxon>
        <taxon>Pteriomorphia</taxon>
        <taxon>Mytilida</taxon>
        <taxon>Mytiloidea</taxon>
        <taxon>Mytilidae</taxon>
        <taxon>Mytilinae</taxon>
        <taxon>Mytilus</taxon>
    </lineage>
</organism>
<dbReference type="SUPFAM" id="SSF52540">
    <property type="entry name" value="P-loop containing nucleoside triphosphate hydrolases"/>
    <property type="match status" value="1"/>
</dbReference>
<evidence type="ECO:0000313" key="2">
    <source>
        <dbReference type="EMBL" id="VDI60486.1"/>
    </source>
</evidence>
<gene>
    <name evidence="2" type="ORF">MGAL_10B008280</name>
</gene>
<proteinExistence type="predicted"/>
<dbReference type="Pfam" id="PF00350">
    <property type="entry name" value="Dynamin_N"/>
    <property type="match status" value="1"/>
</dbReference>
<dbReference type="EMBL" id="UYJE01008039">
    <property type="protein sequence ID" value="VDI60486.1"/>
    <property type="molecule type" value="Genomic_DNA"/>
</dbReference>
<dbReference type="InterPro" id="IPR045063">
    <property type="entry name" value="Dynamin_N"/>
</dbReference>
<keyword evidence="3" id="KW-1185">Reference proteome</keyword>